<dbReference type="PRINTS" id="PR00783">
    <property type="entry name" value="MINTRINSICP"/>
</dbReference>
<evidence type="ECO:0000256" key="3">
    <source>
        <dbReference type="ARBA" id="ARBA00022692"/>
    </source>
</evidence>
<sequence>MQTLRRHYPEYLMEAACLGIFMFSASVITALIQHPTSPIRQAIAEPLLRRFIIGISMGLIAIAIIYSPWGKQSGAHLNPCVTFTFFRLGKVHRLDVFFYIVAQCVGGLLGVLIAARVLKDAMFSQAKSLLADSTVNYIVTVPGSGGAGVAFLAELLISFGLMTMILVVTNHAKLSRFTGIFSGILVATYITLEAPLSGMSMNPARTLASAIAAQNWTAIWVYFTAPLLGMLLAAELYVRFKGLASVHCAKLNHHTHKRCIFRCGYRQGRNNGQPTLSDQLPHL</sequence>
<feature type="transmembrane region" description="Helical" evidence="7">
    <location>
        <begin position="96"/>
        <end position="118"/>
    </location>
</feature>
<accession>A0A2T1D5I3</accession>
<evidence type="ECO:0000313" key="9">
    <source>
        <dbReference type="Proteomes" id="UP000238634"/>
    </source>
</evidence>
<reference evidence="8 9" key="2">
    <citation type="submission" date="2018-03" db="EMBL/GenBank/DDBJ databases">
        <title>The ancient ancestry and fast evolution of plastids.</title>
        <authorList>
            <person name="Moore K.R."/>
            <person name="Magnabosco C."/>
            <person name="Momper L."/>
            <person name="Gold D.A."/>
            <person name="Bosak T."/>
            <person name="Fournier G.P."/>
        </authorList>
    </citation>
    <scope>NUCLEOTIDE SEQUENCE [LARGE SCALE GENOMIC DNA]</scope>
    <source>
        <strain evidence="8 9">ULC007</strain>
    </source>
</reference>
<dbReference type="GO" id="GO:0015267">
    <property type="term" value="F:channel activity"/>
    <property type="evidence" value="ECO:0007669"/>
    <property type="project" value="InterPro"/>
</dbReference>
<keyword evidence="3 6" id="KW-0812">Transmembrane</keyword>
<evidence type="ECO:0000256" key="2">
    <source>
        <dbReference type="ARBA" id="ARBA00022448"/>
    </source>
</evidence>
<comment type="caution">
    <text evidence="8">The sequence shown here is derived from an EMBL/GenBank/DDBJ whole genome shotgun (WGS) entry which is preliminary data.</text>
</comment>
<proteinExistence type="inferred from homology"/>
<feature type="transmembrane region" description="Helical" evidence="7">
    <location>
        <begin position="12"/>
        <end position="31"/>
    </location>
</feature>
<keyword evidence="4 7" id="KW-1133">Transmembrane helix</keyword>
<dbReference type="SUPFAM" id="SSF81338">
    <property type="entry name" value="Aquaporin-like"/>
    <property type="match status" value="1"/>
</dbReference>
<dbReference type="InterPro" id="IPR000425">
    <property type="entry name" value="MIP"/>
</dbReference>
<feature type="transmembrane region" description="Helical" evidence="7">
    <location>
        <begin position="219"/>
        <end position="238"/>
    </location>
</feature>
<feature type="transmembrane region" description="Helical" evidence="7">
    <location>
        <begin position="51"/>
        <end position="69"/>
    </location>
</feature>
<dbReference type="PANTHER" id="PTHR45724">
    <property type="entry name" value="AQUAPORIN NIP2-1"/>
    <property type="match status" value="1"/>
</dbReference>
<evidence type="ECO:0000256" key="7">
    <source>
        <dbReference type="SAM" id="Phobius"/>
    </source>
</evidence>
<comment type="similarity">
    <text evidence="6">Belongs to the MIP/aquaporin (TC 1.A.8) family.</text>
</comment>
<dbReference type="AlphaFoldDB" id="A0A2T1D5I3"/>
<gene>
    <name evidence="8" type="ORF">C7B65_23840</name>
</gene>
<feature type="transmembrane region" description="Helical" evidence="7">
    <location>
        <begin position="147"/>
        <end position="168"/>
    </location>
</feature>
<evidence type="ECO:0000256" key="6">
    <source>
        <dbReference type="RuleBase" id="RU000477"/>
    </source>
</evidence>
<evidence type="ECO:0008006" key="10">
    <source>
        <dbReference type="Google" id="ProtNLM"/>
    </source>
</evidence>
<feature type="transmembrane region" description="Helical" evidence="7">
    <location>
        <begin position="180"/>
        <end position="199"/>
    </location>
</feature>
<dbReference type="STRING" id="1920490.GCA_001895925_02836"/>
<comment type="subcellular location">
    <subcellularLocation>
        <location evidence="1">Membrane</location>
        <topology evidence="1">Multi-pass membrane protein</topology>
    </subcellularLocation>
</comment>
<dbReference type="InterPro" id="IPR034294">
    <property type="entry name" value="Aquaporin_transptr"/>
</dbReference>
<dbReference type="InterPro" id="IPR023271">
    <property type="entry name" value="Aquaporin-like"/>
</dbReference>
<dbReference type="GO" id="GO:0016020">
    <property type="term" value="C:membrane"/>
    <property type="evidence" value="ECO:0007669"/>
    <property type="project" value="UniProtKB-SubCell"/>
</dbReference>
<evidence type="ECO:0000313" key="8">
    <source>
        <dbReference type="EMBL" id="PSB15696.1"/>
    </source>
</evidence>
<protein>
    <recommendedName>
        <fullName evidence="10">Aquaporin family protein</fullName>
    </recommendedName>
</protein>
<name>A0A2T1D5I3_9CYAN</name>
<dbReference type="EMBL" id="PVWG01000055">
    <property type="protein sequence ID" value="PSB15696.1"/>
    <property type="molecule type" value="Genomic_DNA"/>
</dbReference>
<reference evidence="8 9" key="1">
    <citation type="submission" date="2018-02" db="EMBL/GenBank/DDBJ databases">
        <authorList>
            <person name="Cohen D.B."/>
            <person name="Kent A.D."/>
        </authorList>
    </citation>
    <scope>NUCLEOTIDE SEQUENCE [LARGE SCALE GENOMIC DNA]</scope>
    <source>
        <strain evidence="8 9">ULC007</strain>
    </source>
</reference>
<dbReference type="Gene3D" id="1.20.1080.10">
    <property type="entry name" value="Glycerol uptake facilitator protein"/>
    <property type="match status" value="1"/>
</dbReference>
<dbReference type="OrthoDB" id="9807293at2"/>
<keyword evidence="2 6" id="KW-0813">Transport</keyword>
<evidence type="ECO:0000256" key="4">
    <source>
        <dbReference type="ARBA" id="ARBA00022989"/>
    </source>
</evidence>
<keyword evidence="5 7" id="KW-0472">Membrane</keyword>
<evidence type="ECO:0000256" key="5">
    <source>
        <dbReference type="ARBA" id="ARBA00023136"/>
    </source>
</evidence>
<dbReference type="Proteomes" id="UP000238634">
    <property type="component" value="Unassembled WGS sequence"/>
</dbReference>
<dbReference type="RefSeq" id="WP_073074991.1">
    <property type="nucleotide sequence ID" value="NZ_MPPI01000054.1"/>
</dbReference>
<dbReference type="Pfam" id="PF00230">
    <property type="entry name" value="MIP"/>
    <property type="match status" value="1"/>
</dbReference>
<evidence type="ECO:0000256" key="1">
    <source>
        <dbReference type="ARBA" id="ARBA00004141"/>
    </source>
</evidence>
<keyword evidence="9" id="KW-1185">Reference proteome</keyword>
<organism evidence="8 9">
    <name type="scientific">Phormidesmis priestleyi ULC007</name>
    <dbReference type="NCBI Taxonomy" id="1920490"/>
    <lineage>
        <taxon>Bacteria</taxon>
        <taxon>Bacillati</taxon>
        <taxon>Cyanobacteriota</taxon>
        <taxon>Cyanophyceae</taxon>
        <taxon>Leptolyngbyales</taxon>
        <taxon>Leptolyngbyaceae</taxon>
        <taxon>Phormidesmis</taxon>
    </lineage>
</organism>
<dbReference type="PANTHER" id="PTHR45724:SF13">
    <property type="entry name" value="AQUAPORIN NIP1-1-RELATED"/>
    <property type="match status" value="1"/>
</dbReference>